<protein>
    <submittedName>
        <fullName evidence="3">Uncharacterized protein</fullName>
    </submittedName>
</protein>
<evidence type="ECO:0000256" key="1">
    <source>
        <dbReference type="SAM" id="SignalP"/>
    </source>
</evidence>
<dbReference type="Proteomes" id="UP000006672">
    <property type="component" value="Unassembled WGS sequence"/>
</dbReference>
<dbReference type="WBParaSite" id="Bm17974.1">
    <property type="protein sequence ID" value="Bm17974.1"/>
    <property type="gene ID" value="WBGene00269116"/>
</dbReference>
<accession>A0A8L7SVB1</accession>
<organism evidence="2 3">
    <name type="scientific">Brugia malayi</name>
    <name type="common">Filarial nematode worm</name>
    <dbReference type="NCBI Taxonomy" id="6279"/>
    <lineage>
        <taxon>Eukaryota</taxon>
        <taxon>Metazoa</taxon>
        <taxon>Ecdysozoa</taxon>
        <taxon>Nematoda</taxon>
        <taxon>Chromadorea</taxon>
        <taxon>Rhabditida</taxon>
        <taxon>Spirurina</taxon>
        <taxon>Spiruromorpha</taxon>
        <taxon>Filarioidea</taxon>
        <taxon>Onchocercidae</taxon>
        <taxon>Brugia</taxon>
    </lineage>
</organism>
<evidence type="ECO:0000313" key="2">
    <source>
        <dbReference type="Proteomes" id="UP000006672"/>
    </source>
</evidence>
<keyword evidence="1" id="KW-0732">Signal</keyword>
<name>A0A8L7SVB1_BRUMA</name>
<dbReference type="AlphaFoldDB" id="A0A8L7SVB1"/>
<feature type="signal peptide" evidence="1">
    <location>
        <begin position="1"/>
        <end position="26"/>
    </location>
</feature>
<keyword evidence="2" id="KW-1185">Reference proteome</keyword>
<reference evidence="3" key="2">
    <citation type="submission" date="2022-04" db="UniProtKB">
        <authorList>
            <consortium name="WormBaseParasite"/>
        </authorList>
    </citation>
    <scope>IDENTIFICATION</scope>
</reference>
<reference evidence="2" key="1">
    <citation type="journal article" date="2007" name="Science">
        <title>Draft genome of the filarial nematode parasite Brugia malayi.</title>
        <authorList>
            <person name="Ghedin E."/>
            <person name="Wang S."/>
            <person name="Spiro D."/>
            <person name="Caler E."/>
            <person name="Zhao Q."/>
            <person name="Crabtree J."/>
            <person name="Allen J.E."/>
            <person name="Delcher A.L."/>
            <person name="Guiliano D.B."/>
            <person name="Miranda-Saavedra D."/>
            <person name="Angiuoli S.V."/>
            <person name="Creasy T."/>
            <person name="Amedeo P."/>
            <person name="Haas B."/>
            <person name="El-Sayed N.M."/>
            <person name="Wortman J.R."/>
            <person name="Feldblyum T."/>
            <person name="Tallon L."/>
            <person name="Schatz M."/>
            <person name="Shumway M."/>
            <person name="Koo H."/>
            <person name="Salzberg S.L."/>
            <person name="Schobel S."/>
            <person name="Pertea M."/>
            <person name="Pop M."/>
            <person name="White O."/>
            <person name="Barton G.J."/>
            <person name="Carlow C.K."/>
            <person name="Crawford M.J."/>
            <person name="Daub J."/>
            <person name="Dimmic M.W."/>
            <person name="Estes C.F."/>
            <person name="Foster J.M."/>
            <person name="Ganatra M."/>
            <person name="Gregory W.F."/>
            <person name="Johnson N.M."/>
            <person name="Jin J."/>
            <person name="Komuniecki R."/>
            <person name="Korf I."/>
            <person name="Kumar S."/>
            <person name="Laney S."/>
            <person name="Li B.W."/>
            <person name="Li W."/>
            <person name="Lindblom T.H."/>
            <person name="Lustigman S."/>
            <person name="Ma D."/>
            <person name="Maina C.V."/>
            <person name="Martin D.M."/>
            <person name="McCarter J.P."/>
            <person name="McReynolds L."/>
            <person name="Mitreva M."/>
            <person name="Nutman T.B."/>
            <person name="Parkinson J."/>
            <person name="Peregrin-Alvarez J.M."/>
            <person name="Poole C."/>
            <person name="Ren Q."/>
            <person name="Saunders L."/>
            <person name="Sluder A.E."/>
            <person name="Smith K."/>
            <person name="Stanke M."/>
            <person name="Unnasch T.R."/>
            <person name="Ware J."/>
            <person name="Wei A.D."/>
            <person name="Weil G."/>
            <person name="Williams D.J."/>
            <person name="Zhang Y."/>
            <person name="Williams S.A."/>
            <person name="Fraser-Liggett C."/>
            <person name="Slatko B."/>
            <person name="Blaxter M.L."/>
            <person name="Scott A.L."/>
        </authorList>
    </citation>
    <scope>NUCLEOTIDE SEQUENCE</scope>
    <source>
        <strain evidence="2">FR3</strain>
    </source>
</reference>
<proteinExistence type="predicted"/>
<sequence length="121" mass="14158">MLTIAFQSMNYLLIALICITLMHSLGSTGIRTFQTEYDITQAERRNQNMMDHLVRDSNGFGRADYAFGRTARNDAFQTSPLIRFGKRYVMDDEHSEVIAHLLQQYLQQQQQYFDQSNRSPR</sequence>
<feature type="chain" id="PRO_5035478491" evidence="1">
    <location>
        <begin position="27"/>
        <end position="121"/>
    </location>
</feature>
<evidence type="ECO:0000313" key="3">
    <source>
        <dbReference type="WBParaSite" id="Bm17974.1"/>
    </source>
</evidence>